<evidence type="ECO:0000256" key="8">
    <source>
        <dbReference type="ARBA" id="ARBA00023136"/>
    </source>
</evidence>
<proteinExistence type="predicted"/>
<evidence type="ECO:0000256" key="9">
    <source>
        <dbReference type="SAM" id="Phobius"/>
    </source>
</evidence>
<reference evidence="11" key="1">
    <citation type="submission" date="2016-10" db="EMBL/GenBank/DDBJ databases">
        <authorList>
            <person name="de Groot N.N."/>
        </authorList>
    </citation>
    <scope>NUCLEOTIDE SEQUENCE [LARGE SCALE GENOMIC DNA]</scope>
    <source>
        <strain evidence="10">DSM 22619</strain>
        <strain evidence="11">DSM 22620</strain>
    </source>
</reference>
<keyword evidence="3" id="KW-1003">Cell membrane</keyword>
<keyword evidence="2" id="KW-0813">Transport</keyword>
<feature type="transmembrane region" description="Helical" evidence="9">
    <location>
        <begin position="228"/>
        <end position="245"/>
    </location>
</feature>
<dbReference type="Proteomes" id="UP000199480">
    <property type="component" value="Chromosome I"/>
</dbReference>
<dbReference type="Proteomes" id="UP000198528">
    <property type="component" value="Unassembled WGS sequence"/>
</dbReference>
<accession>A0A1H1L0Q4</accession>
<feature type="transmembrane region" description="Helical" evidence="9">
    <location>
        <begin position="183"/>
        <end position="208"/>
    </location>
</feature>
<protein>
    <submittedName>
        <fullName evidence="11">PTS system, galactosamine-specific IID component</fullName>
    </submittedName>
</protein>
<dbReference type="RefSeq" id="WP_090844248.1">
    <property type="nucleotide sequence ID" value="NZ_FMZL01000001.1"/>
</dbReference>
<keyword evidence="7 9" id="KW-1133">Transmembrane helix</keyword>
<organism evidence="11 13">
    <name type="scientific">Parafannyhessea umbonata</name>
    <dbReference type="NCBI Taxonomy" id="604330"/>
    <lineage>
        <taxon>Bacteria</taxon>
        <taxon>Bacillati</taxon>
        <taxon>Actinomycetota</taxon>
        <taxon>Coriobacteriia</taxon>
        <taxon>Coriobacteriales</taxon>
        <taxon>Atopobiaceae</taxon>
        <taxon>Parafannyhessea</taxon>
    </lineage>
</organism>
<feature type="transmembrane region" description="Helical" evidence="9">
    <location>
        <begin position="252"/>
        <end position="271"/>
    </location>
</feature>
<reference evidence="12 13" key="2">
    <citation type="submission" date="2016-10" db="EMBL/GenBank/DDBJ databases">
        <authorList>
            <person name="Varghese N."/>
            <person name="Submissions S."/>
        </authorList>
    </citation>
    <scope>NUCLEOTIDE SEQUENCE [LARGE SCALE GENOMIC DNA]</scope>
    <source>
        <strain evidence="12">DSM 22619</strain>
        <strain evidence="13">DSM 22620</strain>
    </source>
</reference>
<keyword evidence="6 9" id="KW-0812">Transmembrane</keyword>
<dbReference type="GO" id="GO:0005886">
    <property type="term" value="C:plasma membrane"/>
    <property type="evidence" value="ECO:0007669"/>
    <property type="project" value="UniProtKB-SubCell"/>
</dbReference>
<evidence type="ECO:0000313" key="12">
    <source>
        <dbReference type="Proteomes" id="UP000198528"/>
    </source>
</evidence>
<gene>
    <name evidence="10" type="ORF">SAMN04487824_10190</name>
    <name evidence="11" type="ORF">SAMN04489857_0552</name>
</gene>
<dbReference type="PANTHER" id="PTHR32502:SF5">
    <property type="entry name" value="N-ACETYLGALACTOSAMINE PERMEASE IID COMPONENT-RELATED"/>
    <property type="match status" value="1"/>
</dbReference>
<dbReference type="GeneID" id="78499927"/>
<keyword evidence="5" id="KW-0598">Phosphotransferase system</keyword>
<dbReference type="InterPro" id="IPR050303">
    <property type="entry name" value="GatZ_KbaZ_carbometab"/>
</dbReference>
<dbReference type="AlphaFoldDB" id="A0A1H1L0Q4"/>
<feature type="transmembrane region" description="Helical" evidence="9">
    <location>
        <begin position="142"/>
        <end position="162"/>
    </location>
</feature>
<evidence type="ECO:0000313" key="10">
    <source>
        <dbReference type="EMBL" id="SDB96733.1"/>
    </source>
</evidence>
<dbReference type="GO" id="GO:0009401">
    <property type="term" value="P:phosphoenolpyruvate-dependent sugar phosphotransferase system"/>
    <property type="evidence" value="ECO:0007669"/>
    <property type="project" value="UniProtKB-KW"/>
</dbReference>
<evidence type="ECO:0000256" key="5">
    <source>
        <dbReference type="ARBA" id="ARBA00022683"/>
    </source>
</evidence>
<dbReference type="EMBL" id="LT629759">
    <property type="protein sequence ID" value="SDR67595.1"/>
    <property type="molecule type" value="Genomic_DNA"/>
</dbReference>
<dbReference type="InterPro" id="IPR004704">
    <property type="entry name" value="PTS_IID_man"/>
</dbReference>
<dbReference type="PANTHER" id="PTHR32502">
    <property type="entry name" value="N-ACETYLGALACTOSAMINE PERMEASE II COMPONENT-RELATED"/>
    <property type="match status" value="1"/>
</dbReference>
<feature type="transmembrane region" description="Helical" evidence="9">
    <location>
        <begin position="109"/>
        <end position="130"/>
    </location>
</feature>
<evidence type="ECO:0000256" key="7">
    <source>
        <dbReference type="ARBA" id="ARBA00022989"/>
    </source>
</evidence>
<comment type="subcellular location">
    <subcellularLocation>
        <location evidence="1">Cell membrane</location>
        <topology evidence="1">Multi-pass membrane protein</topology>
    </subcellularLocation>
</comment>
<evidence type="ECO:0000256" key="1">
    <source>
        <dbReference type="ARBA" id="ARBA00004651"/>
    </source>
</evidence>
<evidence type="ECO:0000313" key="13">
    <source>
        <dbReference type="Proteomes" id="UP000199480"/>
    </source>
</evidence>
<sequence>MASNPTNKKGEPLQKLSKSDITRLGINSLTEQIAFSFERMQAPGWTMNMIPGFKKIYGDSKEDLKEFMTYNMEFMNTEPHMATLLQGMVLAMEEKGTDRKLIQGVRNGLFGPMAGIGDSIFWFTVLPITAGIACSLAKSGSILGPLVFIGIYLVVGFSRIWFARLGYSLGSKAVEKVGTATRYLTGAAGILGTTVIGALIPSYVSIAFQKKLVFGVGSTTVQSVFDQLLPNVLPLAVVFLIYWLFKKKHVNTIAVIGCVILFGLLMSLLNWM</sequence>
<evidence type="ECO:0000313" key="11">
    <source>
        <dbReference type="EMBL" id="SDR67595.1"/>
    </source>
</evidence>
<keyword evidence="8 9" id="KW-0472">Membrane</keyword>
<evidence type="ECO:0000256" key="6">
    <source>
        <dbReference type="ARBA" id="ARBA00022692"/>
    </source>
</evidence>
<dbReference type="PROSITE" id="PS51108">
    <property type="entry name" value="PTS_EIID"/>
    <property type="match status" value="1"/>
</dbReference>
<name>A0A1H1L0Q4_9ACTN</name>
<keyword evidence="4" id="KW-0762">Sugar transport</keyword>
<dbReference type="STRING" id="604330.SAMN04489857_0552"/>
<evidence type="ECO:0000256" key="3">
    <source>
        <dbReference type="ARBA" id="ARBA00022475"/>
    </source>
</evidence>
<dbReference type="Pfam" id="PF03613">
    <property type="entry name" value="EIID-AGA"/>
    <property type="match status" value="1"/>
</dbReference>
<evidence type="ECO:0000256" key="4">
    <source>
        <dbReference type="ARBA" id="ARBA00022597"/>
    </source>
</evidence>
<evidence type="ECO:0000256" key="2">
    <source>
        <dbReference type="ARBA" id="ARBA00022448"/>
    </source>
</evidence>
<dbReference type="EMBL" id="FMZL01000001">
    <property type="protein sequence ID" value="SDB96733.1"/>
    <property type="molecule type" value="Genomic_DNA"/>
</dbReference>
<keyword evidence="12" id="KW-1185">Reference proteome</keyword>
<dbReference type="OrthoDB" id="9811533at2"/>